<dbReference type="AlphaFoldDB" id="A0A8G1VV72"/>
<accession>A0A8G1VV72</accession>
<reference evidence="2 3" key="1">
    <citation type="submission" date="2018-02" db="EMBL/GenBank/DDBJ databases">
        <title>The genomes of Aspergillus section Nigri reveals drivers in fungal speciation.</title>
        <authorList>
            <consortium name="DOE Joint Genome Institute"/>
            <person name="Vesth T.C."/>
            <person name="Nybo J."/>
            <person name="Theobald S."/>
            <person name="Brandl J."/>
            <person name="Frisvad J.C."/>
            <person name="Nielsen K.F."/>
            <person name="Lyhne E.K."/>
            <person name="Kogle M.E."/>
            <person name="Kuo A."/>
            <person name="Riley R."/>
            <person name="Clum A."/>
            <person name="Nolan M."/>
            <person name="Lipzen A."/>
            <person name="Salamov A."/>
            <person name="Henrissat B."/>
            <person name="Wiebenga A."/>
            <person name="De vries R.P."/>
            <person name="Grigoriev I.V."/>
            <person name="Mortensen U.H."/>
            <person name="Andersen M.R."/>
            <person name="Baker S.E."/>
        </authorList>
    </citation>
    <scope>NUCLEOTIDE SEQUENCE [LARGE SCALE GENOMIC DNA]</scope>
    <source>
        <strain evidence="2 3">CBS 112811</strain>
    </source>
</reference>
<dbReference type="InterPro" id="IPR002575">
    <property type="entry name" value="Aminoglycoside_PTrfase"/>
</dbReference>
<dbReference type="Gene3D" id="3.90.1200.10">
    <property type="match status" value="1"/>
</dbReference>
<dbReference type="EMBL" id="KZ825054">
    <property type="protein sequence ID" value="RAH63563.1"/>
    <property type="molecule type" value="Genomic_DNA"/>
</dbReference>
<gene>
    <name evidence="2" type="ORF">BO85DRAFT_361201</name>
</gene>
<name>A0A8G1VV72_9EURO</name>
<dbReference type="RefSeq" id="XP_025521485.1">
    <property type="nucleotide sequence ID" value="XM_025655583.1"/>
</dbReference>
<dbReference type="PANTHER" id="PTHR36091:SF2">
    <property type="entry name" value="AMINOGLYCOSIDE PHOSPHOTRANSFERASE DOMAIN-CONTAINING PROTEIN"/>
    <property type="match status" value="1"/>
</dbReference>
<evidence type="ECO:0000313" key="3">
    <source>
        <dbReference type="Proteomes" id="UP000249526"/>
    </source>
</evidence>
<dbReference type="GO" id="GO:0005739">
    <property type="term" value="C:mitochondrion"/>
    <property type="evidence" value="ECO:0007669"/>
    <property type="project" value="TreeGrafter"/>
</dbReference>
<protein>
    <recommendedName>
        <fullName evidence="1">Aminoglycoside phosphotransferase domain-containing protein</fullName>
    </recommendedName>
</protein>
<proteinExistence type="predicted"/>
<dbReference type="GeneID" id="37158985"/>
<dbReference type="InterPro" id="IPR011009">
    <property type="entry name" value="Kinase-like_dom_sf"/>
</dbReference>
<sequence>MNKDGIFRYQRYKWLSGDSKHLAARYRDFNLDNLLEAAVQATGRDGTKCVKVLKCLEGQYNKAFVLTMNNGEELVARLPNPNAGPSFYTTASEVATRHFVREVLGIPVPRIYAWSADSSSSIEAEYIIEAKAEGHSLGSLWGRMSRSSQFGIIDQIVEIERKLASVSFHMQGCLYYTSDLKSKVPDVKGLDTMLSISPGLKIEDCRQLSCFGVGPSNDRNLWNGERHSMNQDRGPWTNPIHYVTALGSNELDWARCHAKPRMNYYRSTETPENPNEYLALLQRYFDIAPHLVPKQPCSEYDNINTLSHPDLHLDNIFIDPETNQITSIIDWQLAAITPSFLQHPHPQMLELSLSPGSEEQRSREKELLEYYYKVTEKLNPSRAEAFNDPYLSTRVAPINLISGCWEREDTFSLRESLIKVAAYWDQLRQDDAPCPVDFNVDELAEHERERELIGGLSNIVQQLEEEGLIPIGGMVRPEEYEHAKMVSEYFKSEFINLAEGNQQRELHEKVWPY</sequence>
<organism evidence="2 3">
    <name type="scientific">Aspergillus piperis CBS 112811</name>
    <dbReference type="NCBI Taxonomy" id="1448313"/>
    <lineage>
        <taxon>Eukaryota</taxon>
        <taxon>Fungi</taxon>
        <taxon>Dikarya</taxon>
        <taxon>Ascomycota</taxon>
        <taxon>Pezizomycotina</taxon>
        <taxon>Eurotiomycetes</taxon>
        <taxon>Eurotiomycetidae</taxon>
        <taxon>Eurotiales</taxon>
        <taxon>Aspergillaceae</taxon>
        <taxon>Aspergillus</taxon>
        <taxon>Aspergillus subgen. Circumdati</taxon>
    </lineage>
</organism>
<keyword evidence="3" id="KW-1185">Reference proteome</keyword>
<evidence type="ECO:0000313" key="2">
    <source>
        <dbReference type="EMBL" id="RAH63563.1"/>
    </source>
</evidence>
<dbReference type="Proteomes" id="UP000249526">
    <property type="component" value="Unassembled WGS sequence"/>
</dbReference>
<dbReference type="Pfam" id="PF01636">
    <property type="entry name" value="APH"/>
    <property type="match status" value="1"/>
</dbReference>
<dbReference type="PANTHER" id="PTHR36091">
    <property type="entry name" value="ALTERED INHERITANCE OF MITOCHONDRIA PROTEIN 9, MITOCHONDRIAL"/>
    <property type="match status" value="1"/>
</dbReference>
<dbReference type="InterPro" id="IPR051035">
    <property type="entry name" value="Mito_inheritance_9"/>
</dbReference>
<dbReference type="SUPFAM" id="SSF56112">
    <property type="entry name" value="Protein kinase-like (PK-like)"/>
    <property type="match status" value="1"/>
</dbReference>
<feature type="domain" description="Aminoglycoside phosphotransferase" evidence="1">
    <location>
        <begin position="57"/>
        <end position="338"/>
    </location>
</feature>
<evidence type="ECO:0000259" key="1">
    <source>
        <dbReference type="Pfam" id="PF01636"/>
    </source>
</evidence>